<evidence type="ECO:0000313" key="2">
    <source>
        <dbReference type="EMBL" id="ABG11598.1"/>
    </source>
</evidence>
<dbReference type="AlphaFoldDB" id="A0A5Q5BSW7"/>
<evidence type="ECO:0000256" key="1">
    <source>
        <dbReference type="SAM" id="MobiDB-lite"/>
    </source>
</evidence>
<feature type="compositionally biased region" description="Basic and acidic residues" evidence="1">
    <location>
        <begin position="94"/>
        <end position="105"/>
    </location>
</feature>
<sequence>MGSVRRAAHRRCPDRTRCVRRRATHRRPTDVPRRLTGRPLQGQGPDRACRRAAAIVGARYPHRLHRQGQPRQRRPARSAQASRRVPALRRRRTDRALRRPADLAARRPRRPPRRVARHRRRGRGLDRDRNDRKVPRPPRPAPVRQHAQLSKAAVRKIDDTTPAACGHRGCRLKPGEVQAQLVAAAVLDDPDLTRVCNQDPAFTGGAIPDFSSRRHVVEVKELTSQALRRFIDLYEALPGRYRRVESFRQLWAVSVDVSRAAATFDGNPRTPEVKTLIATLTQMIEDLESRGITDAFADHDNFSKYAKALGFYCDCAVLRDSPLEPGILLSGTISGQERTLDLDYDVTAFLQDWLDSHRSANARQSLAGRAGTHVLVLMASLDGPAAGLIHTLQETPGEVPTAALRLPEDIDVLIVATNRDVLRFTPDEGWARHAAPPFS</sequence>
<name>A0A5Q5BSW7_MYCSS</name>
<accession>A0A5Q5BSW7</accession>
<feature type="region of interest" description="Disordered" evidence="1">
    <location>
        <begin position="20"/>
        <end position="149"/>
    </location>
</feature>
<dbReference type="EMBL" id="CP000385">
    <property type="protein sequence ID" value="ABG11598.1"/>
    <property type="molecule type" value="Genomic_DNA"/>
</dbReference>
<keyword evidence="2" id="KW-0614">Plasmid</keyword>
<reference evidence="2" key="1">
    <citation type="submission" date="2006-06" db="EMBL/GenBank/DDBJ databases">
        <title>Complete sequence of plasmid of Mycobacterium sp. MCS.</title>
        <authorList>
            <consortium name="US DOE Joint Genome Institute"/>
            <person name="Copeland A."/>
            <person name="Lucas S."/>
            <person name="Lapidus A."/>
            <person name="Barry K."/>
            <person name="Detter J.C."/>
            <person name="Glavina del Rio T."/>
            <person name="Hammon N."/>
            <person name="Israni S."/>
            <person name="Dalin E."/>
            <person name="Tice H."/>
            <person name="Pitluck S."/>
            <person name="Martinez M."/>
            <person name="Schmutz J."/>
            <person name="Larimer F."/>
            <person name="Land M."/>
            <person name="Hauser L."/>
            <person name="Kyrpides N."/>
            <person name="Kim E."/>
            <person name="Miller C.D."/>
            <person name="Hughes J.E."/>
            <person name="Anderson A.J."/>
            <person name="Sims R.C."/>
            <person name="Richardson P."/>
        </authorList>
    </citation>
    <scope>NUCLEOTIDE SEQUENCE [LARGE SCALE GENOMIC DNA]</scope>
    <source>
        <strain evidence="2">MCS</strain>
        <plasmid evidence="2">Plasmid1</plasmid>
    </source>
</reference>
<feature type="compositionally biased region" description="Basic and acidic residues" evidence="1">
    <location>
        <begin position="123"/>
        <end position="134"/>
    </location>
</feature>
<gene>
    <name evidence="2" type="ordered locus">Mmcs_5498</name>
</gene>
<organism evidence="2">
    <name type="scientific">Mycobacterium sp. (strain MCS)</name>
    <dbReference type="NCBI Taxonomy" id="164756"/>
    <lineage>
        <taxon>Bacteria</taxon>
        <taxon>Bacillati</taxon>
        <taxon>Actinomycetota</taxon>
        <taxon>Actinomycetes</taxon>
        <taxon>Mycobacteriales</taxon>
        <taxon>Mycobacteriaceae</taxon>
        <taxon>Mycobacterium</taxon>
    </lineage>
</organism>
<dbReference type="KEGG" id="mmc:Mmcs_5498"/>
<geneLocation type="plasmid" evidence="2">
    <name>Plasmid1</name>
</geneLocation>
<protein>
    <submittedName>
        <fullName evidence="2">Uncharacterized protein</fullName>
    </submittedName>
</protein>
<proteinExistence type="predicted"/>
<feature type="compositionally biased region" description="Basic residues" evidence="1">
    <location>
        <begin position="106"/>
        <end position="122"/>
    </location>
</feature>
<feature type="compositionally biased region" description="Basic residues" evidence="1">
    <location>
        <begin position="60"/>
        <end position="76"/>
    </location>
</feature>